<evidence type="ECO:0000313" key="4">
    <source>
        <dbReference type="Proteomes" id="UP000887578"/>
    </source>
</evidence>
<dbReference type="GO" id="GO:0006508">
    <property type="term" value="P:proteolysis"/>
    <property type="evidence" value="ECO:0007669"/>
    <property type="project" value="InterPro"/>
</dbReference>
<dbReference type="InterPro" id="IPR005312">
    <property type="entry name" value="DUF1759"/>
</dbReference>
<dbReference type="PANTHER" id="PTHR47331:SF5">
    <property type="entry name" value="RIBONUCLEASE H"/>
    <property type="match status" value="1"/>
</dbReference>
<dbReference type="PROSITE" id="PS50175">
    <property type="entry name" value="ASP_PROT_RETROV"/>
    <property type="match status" value="1"/>
</dbReference>
<feature type="region of interest" description="Disordered" evidence="2">
    <location>
        <begin position="663"/>
        <end position="682"/>
    </location>
</feature>
<sequence>MSNRLQINLQRTYNEVLETYNEYNTLITQQPAPWSPQLKVEVESLLQLLKQSHNFMLQSLDKWEDLAKKIKDPEEKRQEYEALDTWRDTEDHRKLLKELAKTILKGDKYLLLEYDDTNISTNSTQSRSETNINVTAPHINSSVFPQMLRIPSLNIQKFNGDYLKWKPFWQRFEINVHNHPFSNVEKLDALIGLLEGDALDEVAGFEIAEENYDTVVNTLTKRFGNPKLVLKELYHNLRSIQPSTSDAKSLRSTVNTITNMCRQLKNYGVNIDNDALQSEIIDKMPPWEKHELSWFQIKTENVTTEILLEKMKEIALKAEICPQNDTKTSTTYSPPSEQNKRYPNTNQISQYSNNDVGSSNKMFVCSFCDQDHASYNCPKFVSSEERIQQLQRKHCCTKCTKSNHSTEQCQSNTKCRSCHGQHYTFLCNQRDNLNTSSNFQQLDNKFNANPSTKTKETKAFVTLEKQQGCLLAKEVTVTNHETKQTAKAVAFFDSGSQRSYITNKLIHQLKLPTLTTEHLNVQGIGGQKVYYESNLVEFQVKTNDGYQNILANSIKTIAKTIPFIEINEIDPSSYIVKQETPDILIGMDYVFKFITPVKQNNGTFFVESIVGEMIAGEIPTTEAKATKPLEEKTNDDTWYTSVQTKSIVSKNIKEKQTASFPTIANPTQHNKQQARAGGEGGFAWRKPYPMSEWWKIHEKQYGSYEDAPGTFSLSLEEDPD</sequence>
<evidence type="ECO:0000256" key="1">
    <source>
        <dbReference type="ARBA" id="ARBA00022801"/>
    </source>
</evidence>
<evidence type="ECO:0000313" key="5">
    <source>
        <dbReference type="WBParaSite" id="PDA_v2.g9881.t1"/>
    </source>
</evidence>
<dbReference type="Pfam" id="PF03564">
    <property type="entry name" value="DUF1759"/>
    <property type="match status" value="1"/>
</dbReference>
<feature type="domain" description="Peptidase A2" evidence="3">
    <location>
        <begin position="488"/>
        <end position="589"/>
    </location>
</feature>
<dbReference type="AlphaFoldDB" id="A0A914QZS8"/>
<feature type="compositionally biased region" description="Polar residues" evidence="2">
    <location>
        <begin position="663"/>
        <end position="673"/>
    </location>
</feature>
<feature type="region of interest" description="Disordered" evidence="2">
    <location>
        <begin position="326"/>
        <end position="347"/>
    </location>
</feature>
<dbReference type="Proteomes" id="UP000887578">
    <property type="component" value="Unplaced"/>
</dbReference>
<dbReference type="Gene3D" id="2.40.70.10">
    <property type="entry name" value="Acid Proteases"/>
    <property type="match status" value="1"/>
</dbReference>
<keyword evidence="1" id="KW-0378">Hydrolase</keyword>
<dbReference type="WBParaSite" id="PDA_v2.g9881.t1">
    <property type="protein sequence ID" value="PDA_v2.g9881.t1"/>
    <property type="gene ID" value="PDA_v2.g9881"/>
</dbReference>
<dbReference type="InterPro" id="IPR021109">
    <property type="entry name" value="Peptidase_aspartic_dom_sf"/>
</dbReference>
<dbReference type="GO" id="GO:0004190">
    <property type="term" value="F:aspartic-type endopeptidase activity"/>
    <property type="evidence" value="ECO:0007669"/>
    <property type="project" value="InterPro"/>
</dbReference>
<reference evidence="5" key="1">
    <citation type="submission" date="2022-11" db="UniProtKB">
        <authorList>
            <consortium name="WormBaseParasite"/>
        </authorList>
    </citation>
    <scope>IDENTIFICATION</scope>
</reference>
<dbReference type="PANTHER" id="PTHR47331">
    <property type="entry name" value="PHD-TYPE DOMAIN-CONTAINING PROTEIN"/>
    <property type="match status" value="1"/>
</dbReference>
<evidence type="ECO:0000256" key="2">
    <source>
        <dbReference type="SAM" id="MobiDB-lite"/>
    </source>
</evidence>
<name>A0A914QZS8_9BILA</name>
<proteinExistence type="predicted"/>
<keyword evidence="4" id="KW-1185">Reference proteome</keyword>
<dbReference type="Pfam" id="PF05585">
    <property type="entry name" value="DUF1758"/>
    <property type="match status" value="1"/>
</dbReference>
<accession>A0A914QZS8</accession>
<evidence type="ECO:0000259" key="3">
    <source>
        <dbReference type="PROSITE" id="PS50175"/>
    </source>
</evidence>
<dbReference type="InterPro" id="IPR008737">
    <property type="entry name" value="DUF1758"/>
</dbReference>
<dbReference type="InterPro" id="IPR001995">
    <property type="entry name" value="Peptidase_A2_cat"/>
</dbReference>
<protein>
    <submittedName>
        <fullName evidence="5">Peptidase A2 domain-containing protein</fullName>
    </submittedName>
</protein>
<organism evidence="4 5">
    <name type="scientific">Panagrolaimus davidi</name>
    <dbReference type="NCBI Taxonomy" id="227884"/>
    <lineage>
        <taxon>Eukaryota</taxon>
        <taxon>Metazoa</taxon>
        <taxon>Ecdysozoa</taxon>
        <taxon>Nematoda</taxon>
        <taxon>Chromadorea</taxon>
        <taxon>Rhabditida</taxon>
        <taxon>Tylenchina</taxon>
        <taxon>Panagrolaimomorpha</taxon>
        <taxon>Panagrolaimoidea</taxon>
        <taxon>Panagrolaimidae</taxon>
        <taxon>Panagrolaimus</taxon>
    </lineage>
</organism>